<keyword evidence="4 6" id="KW-1133">Transmembrane helix</keyword>
<sequence>MAWNEPGNNDNDPWKNRGKDQGPPDLDELFKDLGKRFNGMFGGGKPSGSGKKSSGSLGIILVLVAAFLIWVISGIYTLKEAERGVVLTFGEYSSLEEPGIQFKWTFIQDVYPVNIQTVRTLPSSGFMLTKDENVVRVEMEVQYKVVNPRNYLFSTPNPENSLRQATDSALRMVIGHSKMDDILTSGREVVRQDTWRELDGIIKSYNLGLIIVDVNFKDARPPEEVKDAFDDAIAAQEDEIRYVNEAKAYESEVEPRARGQVNRMVQEATAYKQGKILAAQGQVSKFEQLLPEYKLAPKVTKDRLYLETMEQVYSNTTKIIVNTSGSGNMMYLPLDKIMQQHQNKTNVDGSRENVNYNTGSGNTTQPTQNSTNSGSRSDRFNNEGRN</sequence>
<gene>
    <name evidence="9" type="ORF">BTO11_05050</name>
</gene>
<comment type="similarity">
    <text evidence="2 6">Belongs to the band 7/mec-2 family. HflK subfamily.</text>
</comment>
<feature type="compositionally biased region" description="Basic and acidic residues" evidence="7">
    <location>
        <begin position="12"/>
        <end position="26"/>
    </location>
</feature>
<evidence type="ECO:0000256" key="1">
    <source>
        <dbReference type="ARBA" id="ARBA00004167"/>
    </source>
</evidence>
<dbReference type="Proteomes" id="UP000239007">
    <property type="component" value="Unassembled WGS sequence"/>
</dbReference>
<dbReference type="Pfam" id="PF01145">
    <property type="entry name" value="Band_7"/>
    <property type="match status" value="1"/>
</dbReference>
<protein>
    <recommendedName>
        <fullName evidence="6">Protein HflK</fullName>
    </recommendedName>
</protein>
<dbReference type="GO" id="GO:0016020">
    <property type="term" value="C:membrane"/>
    <property type="evidence" value="ECO:0007669"/>
    <property type="project" value="UniProtKB-SubCell"/>
</dbReference>
<dbReference type="InterPro" id="IPR001107">
    <property type="entry name" value="Band_7"/>
</dbReference>
<evidence type="ECO:0000256" key="4">
    <source>
        <dbReference type="ARBA" id="ARBA00022989"/>
    </source>
</evidence>
<evidence type="ECO:0000256" key="7">
    <source>
        <dbReference type="SAM" id="MobiDB-lite"/>
    </source>
</evidence>
<evidence type="ECO:0000313" key="10">
    <source>
        <dbReference type="Proteomes" id="UP000239007"/>
    </source>
</evidence>
<evidence type="ECO:0000259" key="8">
    <source>
        <dbReference type="SMART" id="SM00244"/>
    </source>
</evidence>
<dbReference type="InterPro" id="IPR036013">
    <property type="entry name" value="Band_7/SPFH_dom_sf"/>
</dbReference>
<organism evidence="9 10">
    <name type="scientific">Psychrosphaera saromensis</name>
    <dbReference type="NCBI Taxonomy" id="716813"/>
    <lineage>
        <taxon>Bacteria</taxon>
        <taxon>Pseudomonadati</taxon>
        <taxon>Pseudomonadota</taxon>
        <taxon>Gammaproteobacteria</taxon>
        <taxon>Alteromonadales</taxon>
        <taxon>Pseudoalteromonadaceae</taxon>
        <taxon>Psychrosphaera</taxon>
    </lineage>
</organism>
<feature type="compositionally biased region" description="Basic and acidic residues" evidence="7">
    <location>
        <begin position="376"/>
        <end position="386"/>
    </location>
</feature>
<comment type="subcellular location">
    <subcellularLocation>
        <location evidence="1">Membrane</location>
        <topology evidence="1">Single-pass membrane protein</topology>
    </subcellularLocation>
</comment>
<dbReference type="AlphaFoldDB" id="A0A2S7UT17"/>
<feature type="compositionally biased region" description="Low complexity" evidence="7">
    <location>
        <begin position="360"/>
        <end position="375"/>
    </location>
</feature>
<keyword evidence="3 6" id="KW-0812">Transmembrane</keyword>
<feature type="compositionally biased region" description="Polar residues" evidence="7">
    <location>
        <begin position="1"/>
        <end position="11"/>
    </location>
</feature>
<evidence type="ECO:0000256" key="3">
    <source>
        <dbReference type="ARBA" id="ARBA00022692"/>
    </source>
</evidence>
<keyword evidence="5 6" id="KW-0472">Membrane</keyword>
<feature type="region of interest" description="Disordered" evidence="7">
    <location>
        <begin position="1"/>
        <end position="26"/>
    </location>
</feature>
<evidence type="ECO:0000256" key="6">
    <source>
        <dbReference type="RuleBase" id="RU364113"/>
    </source>
</evidence>
<dbReference type="NCBIfam" id="TIGR01933">
    <property type="entry name" value="hflK"/>
    <property type="match status" value="1"/>
</dbReference>
<dbReference type="Pfam" id="PF12221">
    <property type="entry name" value="HflK_N"/>
    <property type="match status" value="1"/>
</dbReference>
<dbReference type="InterPro" id="IPR050710">
    <property type="entry name" value="Band7/mec-2_domain"/>
</dbReference>
<dbReference type="CDD" id="cd03404">
    <property type="entry name" value="SPFH_HflK"/>
    <property type="match status" value="1"/>
</dbReference>
<dbReference type="PRINTS" id="PR00721">
    <property type="entry name" value="STOMATIN"/>
</dbReference>
<reference evidence="9 10" key="1">
    <citation type="submission" date="2016-12" db="EMBL/GenBank/DDBJ databases">
        <title>Diversity of luminous bacteria.</title>
        <authorList>
            <person name="Yoshizawa S."/>
            <person name="Kogure K."/>
        </authorList>
    </citation>
    <scope>NUCLEOTIDE SEQUENCE [LARGE SCALE GENOMIC DNA]</scope>
    <source>
        <strain evidence="9 10">SA4-48</strain>
    </source>
</reference>
<evidence type="ECO:0000256" key="2">
    <source>
        <dbReference type="ARBA" id="ARBA00006971"/>
    </source>
</evidence>
<name>A0A2S7UT17_9GAMM</name>
<proteinExistence type="inferred from homology"/>
<comment type="function">
    <text evidence="6">HflC and HflK could encode or regulate a protease.</text>
</comment>
<evidence type="ECO:0000256" key="5">
    <source>
        <dbReference type="ARBA" id="ARBA00023136"/>
    </source>
</evidence>
<dbReference type="RefSeq" id="WP_105051562.1">
    <property type="nucleotide sequence ID" value="NZ_BMYG01000003.1"/>
</dbReference>
<feature type="region of interest" description="Disordered" evidence="7">
    <location>
        <begin position="341"/>
        <end position="386"/>
    </location>
</feature>
<dbReference type="InterPro" id="IPR010201">
    <property type="entry name" value="HflK"/>
</dbReference>
<keyword evidence="10" id="KW-1185">Reference proteome</keyword>
<dbReference type="OrthoDB" id="9779595at2"/>
<feature type="domain" description="Band 7" evidence="8">
    <location>
        <begin position="73"/>
        <end position="233"/>
    </location>
</feature>
<dbReference type="PANTHER" id="PTHR43327:SF2">
    <property type="entry name" value="MODULATOR OF FTSH PROTEASE HFLK"/>
    <property type="match status" value="1"/>
</dbReference>
<dbReference type="PANTHER" id="PTHR43327">
    <property type="entry name" value="STOMATIN-LIKE PROTEIN 2, MITOCHONDRIAL"/>
    <property type="match status" value="1"/>
</dbReference>
<evidence type="ECO:0000313" key="9">
    <source>
        <dbReference type="EMBL" id="PQJ53087.1"/>
    </source>
</evidence>
<feature type="compositionally biased region" description="Polar residues" evidence="7">
    <location>
        <begin position="341"/>
        <end position="359"/>
    </location>
</feature>
<dbReference type="InterPro" id="IPR020980">
    <property type="entry name" value="Membrane_HflK_N"/>
</dbReference>
<dbReference type="SUPFAM" id="SSF117892">
    <property type="entry name" value="Band 7/SPFH domain"/>
    <property type="match status" value="1"/>
</dbReference>
<dbReference type="SMART" id="SM00244">
    <property type="entry name" value="PHB"/>
    <property type="match status" value="1"/>
</dbReference>
<comment type="subunit">
    <text evidence="6">HflC and HflK may interact to form a multimeric complex.</text>
</comment>
<accession>A0A2S7UT17</accession>
<comment type="caution">
    <text evidence="9">The sequence shown here is derived from an EMBL/GenBank/DDBJ whole genome shotgun (WGS) entry which is preliminary data.</text>
</comment>
<feature type="transmembrane region" description="Helical" evidence="6">
    <location>
        <begin position="57"/>
        <end position="78"/>
    </location>
</feature>
<dbReference type="InterPro" id="IPR001972">
    <property type="entry name" value="Stomatin_HflK_fam"/>
</dbReference>
<dbReference type="EMBL" id="MSCH01000003">
    <property type="protein sequence ID" value="PQJ53087.1"/>
    <property type="molecule type" value="Genomic_DNA"/>
</dbReference>
<dbReference type="Gene3D" id="3.30.479.30">
    <property type="entry name" value="Band 7 domain"/>
    <property type="match status" value="1"/>
</dbReference>